<dbReference type="GO" id="GO:0016567">
    <property type="term" value="P:protein ubiquitination"/>
    <property type="evidence" value="ECO:0007669"/>
    <property type="project" value="TreeGrafter"/>
</dbReference>
<dbReference type="GO" id="GO:0000151">
    <property type="term" value="C:ubiquitin ligase complex"/>
    <property type="evidence" value="ECO:0007669"/>
    <property type="project" value="TreeGrafter"/>
</dbReference>
<evidence type="ECO:0000256" key="2">
    <source>
        <dbReference type="ARBA" id="ARBA00022723"/>
    </source>
</evidence>
<evidence type="ECO:0000256" key="6">
    <source>
        <dbReference type="PROSITE-ProRule" id="PRU00175"/>
    </source>
</evidence>
<dbReference type="AlphaFoldDB" id="A0A4Y2JUY9"/>
<protein>
    <recommendedName>
        <fullName evidence="8">RING-type domain-containing protein</fullName>
    </recommendedName>
</protein>
<evidence type="ECO:0000259" key="8">
    <source>
        <dbReference type="PROSITE" id="PS50089"/>
    </source>
</evidence>
<keyword evidence="3 6" id="KW-0863">Zinc-finger</keyword>
<evidence type="ECO:0000256" key="3">
    <source>
        <dbReference type="ARBA" id="ARBA00022771"/>
    </source>
</evidence>
<evidence type="ECO:0000256" key="1">
    <source>
        <dbReference type="ARBA" id="ARBA00022679"/>
    </source>
</evidence>
<organism evidence="9 10">
    <name type="scientific">Araneus ventricosus</name>
    <name type="common">Orbweaver spider</name>
    <name type="synonym">Epeira ventricosa</name>
    <dbReference type="NCBI Taxonomy" id="182803"/>
    <lineage>
        <taxon>Eukaryota</taxon>
        <taxon>Metazoa</taxon>
        <taxon>Ecdysozoa</taxon>
        <taxon>Arthropoda</taxon>
        <taxon>Chelicerata</taxon>
        <taxon>Arachnida</taxon>
        <taxon>Araneae</taxon>
        <taxon>Araneomorphae</taxon>
        <taxon>Entelegynae</taxon>
        <taxon>Araneoidea</taxon>
        <taxon>Araneidae</taxon>
        <taxon>Araneus</taxon>
    </lineage>
</organism>
<reference evidence="9 10" key="1">
    <citation type="journal article" date="2019" name="Sci. Rep.">
        <title>Orb-weaving spider Araneus ventricosus genome elucidates the spidroin gene catalogue.</title>
        <authorList>
            <person name="Kono N."/>
            <person name="Nakamura H."/>
            <person name="Ohtoshi R."/>
            <person name="Moran D.A.P."/>
            <person name="Shinohara A."/>
            <person name="Yoshida Y."/>
            <person name="Fujiwara M."/>
            <person name="Mori M."/>
            <person name="Tomita M."/>
            <person name="Arakawa K."/>
        </authorList>
    </citation>
    <scope>NUCLEOTIDE SEQUENCE [LARGE SCALE GENOMIC DNA]</scope>
</reference>
<dbReference type="EMBL" id="BGPR01003913">
    <property type="protein sequence ID" value="GBM93870.1"/>
    <property type="molecule type" value="Genomic_DNA"/>
</dbReference>
<feature type="domain" description="RING-type" evidence="8">
    <location>
        <begin position="4"/>
        <end position="29"/>
    </location>
</feature>
<dbReference type="InterPro" id="IPR001841">
    <property type="entry name" value="Znf_RING"/>
</dbReference>
<accession>A0A4Y2JUY9</accession>
<dbReference type="GO" id="GO:0061630">
    <property type="term" value="F:ubiquitin protein ligase activity"/>
    <property type="evidence" value="ECO:0007669"/>
    <property type="project" value="TreeGrafter"/>
</dbReference>
<evidence type="ECO:0000256" key="5">
    <source>
        <dbReference type="ARBA" id="ARBA00022833"/>
    </source>
</evidence>
<name>A0A4Y2JUY9_ARAVE</name>
<dbReference type="PROSITE" id="PS50089">
    <property type="entry name" value="ZF_RING_2"/>
    <property type="match status" value="1"/>
</dbReference>
<evidence type="ECO:0000256" key="7">
    <source>
        <dbReference type="SAM" id="MobiDB-lite"/>
    </source>
</evidence>
<feature type="region of interest" description="Disordered" evidence="7">
    <location>
        <begin position="76"/>
        <end position="98"/>
    </location>
</feature>
<dbReference type="PANTHER" id="PTHR15067">
    <property type="entry name" value="E3 UBIQUITIN-PROTEIN LIGASE RNF8"/>
    <property type="match status" value="1"/>
</dbReference>
<dbReference type="GO" id="GO:0008270">
    <property type="term" value="F:zinc ion binding"/>
    <property type="evidence" value="ECO:0007669"/>
    <property type="project" value="UniProtKB-KW"/>
</dbReference>
<dbReference type="Pfam" id="PF13639">
    <property type="entry name" value="zf-RING_2"/>
    <property type="match status" value="1"/>
</dbReference>
<keyword evidence="2" id="KW-0479">Metal-binding</keyword>
<dbReference type="Gene3D" id="3.30.40.10">
    <property type="entry name" value="Zinc/RING finger domain, C3HC4 (zinc finger)"/>
    <property type="match status" value="1"/>
</dbReference>
<dbReference type="SUPFAM" id="SSF57850">
    <property type="entry name" value="RING/U-box"/>
    <property type="match status" value="1"/>
</dbReference>
<dbReference type="InterPro" id="IPR013083">
    <property type="entry name" value="Znf_RING/FYVE/PHD"/>
</dbReference>
<keyword evidence="10" id="KW-1185">Reference proteome</keyword>
<evidence type="ECO:0000313" key="9">
    <source>
        <dbReference type="EMBL" id="GBM93870.1"/>
    </source>
</evidence>
<sequence length="120" mass="13723">MKSLPCAHAFHEICINEWLKKSSICPICRWPTTVDTNDSPHMGAAGSRGTFENYEDEYNIENEYQAEIHWFQLGEWSDESESESSDDSESEDSSDESEAAVRIADFVIILSDIFNNDRSY</sequence>
<dbReference type="GO" id="GO:0005829">
    <property type="term" value="C:cytosol"/>
    <property type="evidence" value="ECO:0007669"/>
    <property type="project" value="TreeGrafter"/>
</dbReference>
<evidence type="ECO:0000313" key="10">
    <source>
        <dbReference type="Proteomes" id="UP000499080"/>
    </source>
</evidence>
<keyword evidence="1" id="KW-0808">Transferase</keyword>
<dbReference type="Proteomes" id="UP000499080">
    <property type="component" value="Unassembled WGS sequence"/>
</dbReference>
<evidence type="ECO:0000256" key="4">
    <source>
        <dbReference type="ARBA" id="ARBA00022786"/>
    </source>
</evidence>
<keyword evidence="4" id="KW-0833">Ubl conjugation pathway</keyword>
<keyword evidence="5" id="KW-0862">Zinc</keyword>
<proteinExistence type="predicted"/>
<dbReference type="OrthoDB" id="6601771at2759"/>
<comment type="caution">
    <text evidence="9">The sequence shown here is derived from an EMBL/GenBank/DDBJ whole genome shotgun (WGS) entry which is preliminary data.</text>
</comment>
<dbReference type="PANTHER" id="PTHR15067:SF4">
    <property type="entry name" value="E3 UBIQUITIN-PROTEIN LIGASE RNF8"/>
    <property type="match status" value="1"/>
</dbReference>
<gene>
    <name evidence="9" type="ORF">AVEN_213438_1</name>
</gene>
<dbReference type="GO" id="GO:0006511">
    <property type="term" value="P:ubiquitin-dependent protein catabolic process"/>
    <property type="evidence" value="ECO:0007669"/>
    <property type="project" value="TreeGrafter"/>
</dbReference>